<keyword evidence="3" id="KW-0285">Flavoprotein</keyword>
<feature type="domain" description="Glucose-methanol-choline oxidoreductase N-terminal" evidence="5">
    <location>
        <begin position="4"/>
        <end position="277"/>
    </location>
</feature>
<dbReference type="RefSeq" id="WP_393162686.1">
    <property type="nucleotide sequence ID" value="NZ_JBICRM010000003.1"/>
</dbReference>
<protein>
    <submittedName>
        <fullName evidence="7">GMC family oxidoreductase</fullName>
    </submittedName>
</protein>
<dbReference type="InterPro" id="IPR036188">
    <property type="entry name" value="FAD/NAD-bd_sf"/>
</dbReference>
<evidence type="ECO:0000256" key="1">
    <source>
        <dbReference type="ARBA" id="ARBA00001974"/>
    </source>
</evidence>
<dbReference type="Pfam" id="PF00732">
    <property type="entry name" value="GMC_oxred_N"/>
    <property type="match status" value="1"/>
</dbReference>
<dbReference type="PANTHER" id="PTHR11552">
    <property type="entry name" value="GLUCOSE-METHANOL-CHOLINE GMC OXIDOREDUCTASE"/>
    <property type="match status" value="1"/>
</dbReference>
<comment type="caution">
    <text evidence="7">The sequence shown here is derived from an EMBL/GenBank/DDBJ whole genome shotgun (WGS) entry which is preliminary data.</text>
</comment>
<comment type="cofactor">
    <cofactor evidence="1">
        <name>FAD</name>
        <dbReference type="ChEBI" id="CHEBI:57692"/>
    </cofactor>
</comment>
<dbReference type="InterPro" id="IPR012132">
    <property type="entry name" value="GMC_OxRdtase"/>
</dbReference>
<dbReference type="PANTHER" id="PTHR11552:SF147">
    <property type="entry name" value="CHOLINE DEHYDROGENASE, MITOCHONDRIAL"/>
    <property type="match status" value="1"/>
</dbReference>
<evidence type="ECO:0000256" key="2">
    <source>
        <dbReference type="ARBA" id="ARBA00010790"/>
    </source>
</evidence>
<dbReference type="SUPFAM" id="SSF51905">
    <property type="entry name" value="FAD/NAD(P)-binding domain"/>
    <property type="match status" value="1"/>
</dbReference>
<sequence length="486" mass="50778">MDIDYLIVGAGTAGCVLASRLSEDSARQVVLLEAGPEGDECAGDAEYDWGLRATVTAGRVDGLARGKVVGGSARVNGMGAVRAPARDYHAWAALGLPAWGWDRVLESYRRIETDLEYGDQPHHGGSGPVPITRRPREQWIAPVSALVEAVQAAGHRYCPGMNAPDASGIGPYPHNRRGTARMPTSLTHLAPARSRQNLTVRADLPVERVVVRDGRATGVLAGGEFIAAREVILCAGTPLSAVLLLRSGIGPAGDLREAGVAVVADLPGVGRNLYDQPGAVIPALPVHGAVPEGAPMTEVIARLAAIPGHQRDDGFYLCPFAGPPPGGTETMITIMVGDLNPASRGTITLTGPSPGDPPRIDLGYYTAPGDLGRMRAAYRHAWSIAQHEAYARIVDRFYGVSDELVASDESLNGLLHAMTFSRLALLGGAAMGPSDDASAVVGEDCRVRGVDGLRGVDLSIVPVVLRAPTALDAIMIGEHAATLITA</sequence>
<name>A0ABW7A5S7_9ACTN</name>
<gene>
    <name evidence="7" type="ORF">ACFLIM_05825</name>
</gene>
<dbReference type="Gene3D" id="3.50.50.60">
    <property type="entry name" value="FAD/NAD(P)-binding domain"/>
    <property type="match status" value="1"/>
</dbReference>
<evidence type="ECO:0000313" key="8">
    <source>
        <dbReference type="Proteomes" id="UP001603978"/>
    </source>
</evidence>
<keyword evidence="8" id="KW-1185">Reference proteome</keyword>
<dbReference type="InterPro" id="IPR007867">
    <property type="entry name" value="GMC_OxRtase_C"/>
</dbReference>
<evidence type="ECO:0000256" key="3">
    <source>
        <dbReference type="ARBA" id="ARBA00022630"/>
    </source>
</evidence>
<accession>A0ABW7A5S7</accession>
<organism evidence="7 8">
    <name type="scientific">Nonomuraea marmarensis</name>
    <dbReference type="NCBI Taxonomy" id="3351344"/>
    <lineage>
        <taxon>Bacteria</taxon>
        <taxon>Bacillati</taxon>
        <taxon>Actinomycetota</taxon>
        <taxon>Actinomycetes</taxon>
        <taxon>Streptosporangiales</taxon>
        <taxon>Streptosporangiaceae</taxon>
        <taxon>Nonomuraea</taxon>
    </lineage>
</organism>
<dbReference type="Gene3D" id="3.30.410.40">
    <property type="match status" value="1"/>
</dbReference>
<dbReference type="Pfam" id="PF05199">
    <property type="entry name" value="GMC_oxred_C"/>
    <property type="match status" value="1"/>
</dbReference>
<evidence type="ECO:0000259" key="5">
    <source>
        <dbReference type="Pfam" id="PF00732"/>
    </source>
</evidence>
<dbReference type="Proteomes" id="UP001603978">
    <property type="component" value="Unassembled WGS sequence"/>
</dbReference>
<dbReference type="PIRSF" id="PIRSF000137">
    <property type="entry name" value="Alcohol_oxidase"/>
    <property type="match status" value="1"/>
</dbReference>
<reference evidence="7 8" key="1">
    <citation type="submission" date="2024-10" db="EMBL/GenBank/DDBJ databases">
        <authorList>
            <person name="Topkara A.R."/>
            <person name="Saygin H."/>
        </authorList>
    </citation>
    <scope>NUCLEOTIDE SEQUENCE [LARGE SCALE GENOMIC DNA]</scope>
    <source>
        <strain evidence="7 8">M3C6</strain>
    </source>
</reference>
<dbReference type="SUPFAM" id="SSF54373">
    <property type="entry name" value="FAD-linked reductases, C-terminal domain"/>
    <property type="match status" value="1"/>
</dbReference>
<proteinExistence type="inferred from homology"/>
<comment type="similarity">
    <text evidence="2">Belongs to the GMC oxidoreductase family.</text>
</comment>
<evidence type="ECO:0000259" key="6">
    <source>
        <dbReference type="Pfam" id="PF05199"/>
    </source>
</evidence>
<dbReference type="EMBL" id="JBICRM010000003">
    <property type="protein sequence ID" value="MFG1702692.1"/>
    <property type="molecule type" value="Genomic_DNA"/>
</dbReference>
<feature type="domain" description="Glucose-methanol-choline oxidoreductase C-terminal" evidence="6">
    <location>
        <begin position="341"/>
        <end position="477"/>
    </location>
</feature>
<evidence type="ECO:0000313" key="7">
    <source>
        <dbReference type="EMBL" id="MFG1702692.1"/>
    </source>
</evidence>
<keyword evidence="4" id="KW-0274">FAD</keyword>
<dbReference type="InterPro" id="IPR000172">
    <property type="entry name" value="GMC_OxRdtase_N"/>
</dbReference>
<evidence type="ECO:0000256" key="4">
    <source>
        <dbReference type="ARBA" id="ARBA00022827"/>
    </source>
</evidence>